<name>A0A0D8J5H7_9BACT</name>
<accession>A0A0D8J5H7</accession>
<evidence type="ECO:0008006" key="3">
    <source>
        <dbReference type="Google" id="ProtNLM"/>
    </source>
</evidence>
<dbReference type="STRING" id="1544798.LH29_20425"/>
<dbReference type="Proteomes" id="UP000032544">
    <property type="component" value="Unassembled WGS sequence"/>
</dbReference>
<dbReference type="EMBL" id="JRHC01000006">
    <property type="protein sequence ID" value="KJF42172.1"/>
    <property type="molecule type" value="Genomic_DNA"/>
</dbReference>
<sequence length="125" mass="14889">MNKFEYKYFNQEDLLIYEARDDLRISDLLEMVEILAEYAKNSTIIRVLLDLRFFYANYEINEQVTLINAFNELFKKSCTIKIADIVNSPRETSFALIFLMELKTIDNVEFEVFCTREAGMNWLEN</sequence>
<dbReference type="AlphaFoldDB" id="A0A0D8J5H7"/>
<gene>
    <name evidence="1" type="ORF">LH29_20425</name>
</gene>
<comment type="caution">
    <text evidence="1">The sequence shown here is derived from an EMBL/GenBank/DDBJ whole genome shotgun (WGS) entry which is preliminary data.</text>
</comment>
<keyword evidence="2" id="KW-1185">Reference proteome</keyword>
<evidence type="ECO:0000313" key="2">
    <source>
        <dbReference type="Proteomes" id="UP000032544"/>
    </source>
</evidence>
<dbReference type="RefSeq" id="WP_045032943.1">
    <property type="nucleotide sequence ID" value="NZ_JRHC01000006.1"/>
</dbReference>
<protein>
    <recommendedName>
        <fullName evidence="3">STAS/SEC14 domain-containing protein</fullName>
    </recommendedName>
</protein>
<evidence type="ECO:0000313" key="1">
    <source>
        <dbReference type="EMBL" id="KJF42172.1"/>
    </source>
</evidence>
<organism evidence="1 2">
    <name type="scientific">Draconibacterium sediminis</name>
    <dbReference type="NCBI Taxonomy" id="1544798"/>
    <lineage>
        <taxon>Bacteria</taxon>
        <taxon>Pseudomonadati</taxon>
        <taxon>Bacteroidota</taxon>
        <taxon>Bacteroidia</taxon>
        <taxon>Marinilabiliales</taxon>
        <taxon>Prolixibacteraceae</taxon>
        <taxon>Draconibacterium</taxon>
    </lineage>
</organism>
<reference evidence="1 2" key="1">
    <citation type="submission" date="2014-09" db="EMBL/GenBank/DDBJ databases">
        <title>Draft Genome Sequence of Draconibacterium sp. JN14CK-3.</title>
        <authorList>
            <person name="Dong C."/>
            <person name="Lai Q."/>
            <person name="Shao Z."/>
        </authorList>
    </citation>
    <scope>NUCLEOTIDE SEQUENCE [LARGE SCALE GENOMIC DNA]</scope>
    <source>
        <strain evidence="1 2">JN14CK-3</strain>
    </source>
</reference>
<proteinExistence type="predicted"/>